<feature type="domain" description="Sec39" evidence="6">
    <location>
        <begin position="164"/>
        <end position="849"/>
    </location>
</feature>
<dbReference type="GO" id="GO:0000149">
    <property type="term" value="F:SNARE binding"/>
    <property type="evidence" value="ECO:0007669"/>
    <property type="project" value="TreeGrafter"/>
</dbReference>
<dbReference type="PANTHER" id="PTHR15922">
    <property type="entry name" value="NEUROBLASTOMA-AMPLIFIED SEQUENCE"/>
    <property type="match status" value="1"/>
</dbReference>
<dbReference type="Pfam" id="PF08314">
    <property type="entry name" value="Sec39"/>
    <property type="match status" value="1"/>
</dbReference>
<feature type="region of interest" description="Disordered" evidence="5">
    <location>
        <begin position="371"/>
        <end position="392"/>
    </location>
</feature>
<evidence type="ECO:0000256" key="3">
    <source>
        <dbReference type="ARBA" id="ARBA00022824"/>
    </source>
</evidence>
<dbReference type="STRING" id="101127.A0A1X2GSP1"/>
<evidence type="ECO:0000259" key="6">
    <source>
        <dbReference type="Pfam" id="PF08314"/>
    </source>
</evidence>
<proteinExistence type="predicted"/>
<sequence>MNKSTAQSDFFYHLQQGHYQSALDIGKDLDIDTDVVYKEQWQTRLGNSSAMDLTSADLALLDKINDDVFVVKYSLDLTLITFDLQQQLLQLGLARAQQRTSALDELQQNSSSPILSDADKTWLRARSYLLDYLDRLLTWNELHPASLDFYASFATFRHANLPSLAMDFARAENRQALDTLFLRHGQQLLPFRLAILSQIPETADPSGFDLPHVSGDKEDLWEQQPWRAEPDLVDQPWLQTALGLRPDPSTATPWPSTPYPASTTVIRNWYLDRARTIDRIGLPSHALALLRFAAAMGVPSLDQLIEKYDWLCKYVYTAARPEDALMQLDSFGHLSTFDVLDGFLTRTSATTIVQDMKRLVLPWLEYRSRCDTTQSQKPQEDDTDIENNNDDDDMERPQFLLYRWLLDSATSHLDWICAVLEASKPTLPQEDRVIKNDEDLSRVVLATVYASGDGASLTDLVRLFECLPIFSDAEANDEEEASVPDVGDLLSVGTPLGLFIALQRLDKAALTTLMDMLQVHLTSAEVLARYRVSVPLQWYLVDQPEPVQRQLCVRMASQAAGGVESGGEHFDQDDDWRELLDDMLRLHDDGRGIFGNVPALDIVEIFYTSLLRCGRFQLAKELLGGPRPLIDQQKAEQLVIEAEQEFFDNSMTGNMKSGDMKKAWDCLHVLTPPTPTIQKEMDLIEATHMLISVYQISDRPGMRMMPIQLRQSTNRLDLISKLVNTRKGIYRQFKEVVQMTSKLGYQDDPLAEVTVLAMMAGAAMVDEEYGTCYRLCQNAIDKAQSVVTSKQHPQAYVDQVHQAAWQICFNLGKLQAYDDPWRRLDALAMALTVCPVEYTHDILDVYQSLSAAHPIDQCDPALILQLESGRSGDPLADVTQPKTHASWHGLLQSTKMGQSMLGGFIKGAADPHAPTSPESSHAFLDHPAAPGTRKRDQLRQIVGGVGDWLFHQP</sequence>
<dbReference type="PANTHER" id="PTHR15922:SF2">
    <property type="entry name" value="NBAS SUBUNIT OF NRZ TETHERING COMPLEX"/>
    <property type="match status" value="1"/>
</dbReference>
<accession>A0A1X2GSP1</accession>
<dbReference type="InterPro" id="IPR013244">
    <property type="entry name" value="Sec39_domain"/>
</dbReference>
<dbReference type="EMBL" id="MCGT01000004">
    <property type="protein sequence ID" value="ORX60536.1"/>
    <property type="molecule type" value="Genomic_DNA"/>
</dbReference>
<dbReference type="GO" id="GO:0015031">
    <property type="term" value="P:protein transport"/>
    <property type="evidence" value="ECO:0007669"/>
    <property type="project" value="UniProtKB-KW"/>
</dbReference>
<dbReference type="Proteomes" id="UP000242146">
    <property type="component" value="Unassembled WGS sequence"/>
</dbReference>
<reference evidence="7 8" key="1">
    <citation type="submission" date="2016-07" db="EMBL/GenBank/DDBJ databases">
        <title>Pervasive Adenine N6-methylation of Active Genes in Fungi.</title>
        <authorList>
            <consortium name="DOE Joint Genome Institute"/>
            <person name="Mondo S.J."/>
            <person name="Dannebaum R.O."/>
            <person name="Kuo R.C."/>
            <person name="Labutti K."/>
            <person name="Haridas S."/>
            <person name="Kuo A."/>
            <person name="Salamov A."/>
            <person name="Ahrendt S.R."/>
            <person name="Lipzen A."/>
            <person name="Sullivan W."/>
            <person name="Andreopoulos W.B."/>
            <person name="Clum A."/>
            <person name="Lindquist E."/>
            <person name="Daum C."/>
            <person name="Ramamoorthy G.K."/>
            <person name="Gryganskyi A."/>
            <person name="Culley D."/>
            <person name="Magnuson J.K."/>
            <person name="James T.Y."/>
            <person name="O'Malley M.A."/>
            <person name="Stajich J.E."/>
            <person name="Spatafora J.W."/>
            <person name="Visel A."/>
            <person name="Grigoriev I.V."/>
        </authorList>
    </citation>
    <scope>NUCLEOTIDE SEQUENCE [LARGE SCALE GENOMIC DNA]</scope>
    <source>
        <strain evidence="7 8">NRRL 3301</strain>
    </source>
</reference>
<dbReference type="AlphaFoldDB" id="A0A1X2GSP1"/>
<name>A0A1X2GSP1_9FUNG</name>
<evidence type="ECO:0000256" key="5">
    <source>
        <dbReference type="SAM" id="MobiDB-lite"/>
    </source>
</evidence>
<comment type="subcellular location">
    <subcellularLocation>
        <location evidence="1">Endoplasmic reticulum</location>
    </subcellularLocation>
</comment>
<evidence type="ECO:0000256" key="2">
    <source>
        <dbReference type="ARBA" id="ARBA00022448"/>
    </source>
</evidence>
<evidence type="ECO:0000313" key="8">
    <source>
        <dbReference type="Proteomes" id="UP000242146"/>
    </source>
</evidence>
<keyword evidence="8" id="KW-1185">Reference proteome</keyword>
<keyword evidence="4" id="KW-0653">Protein transport</keyword>
<organism evidence="7 8">
    <name type="scientific">Hesseltinella vesiculosa</name>
    <dbReference type="NCBI Taxonomy" id="101127"/>
    <lineage>
        <taxon>Eukaryota</taxon>
        <taxon>Fungi</taxon>
        <taxon>Fungi incertae sedis</taxon>
        <taxon>Mucoromycota</taxon>
        <taxon>Mucoromycotina</taxon>
        <taxon>Mucoromycetes</taxon>
        <taxon>Mucorales</taxon>
        <taxon>Cunninghamellaceae</taxon>
        <taxon>Hesseltinella</taxon>
    </lineage>
</organism>
<gene>
    <name evidence="7" type="ORF">DM01DRAFT_1380844</name>
</gene>
<feature type="region of interest" description="Disordered" evidence="5">
    <location>
        <begin position="908"/>
        <end position="935"/>
    </location>
</feature>
<evidence type="ECO:0000313" key="7">
    <source>
        <dbReference type="EMBL" id="ORX60536.1"/>
    </source>
</evidence>
<feature type="compositionally biased region" description="Acidic residues" evidence="5">
    <location>
        <begin position="381"/>
        <end position="392"/>
    </location>
</feature>
<keyword evidence="2" id="KW-0813">Transport</keyword>
<dbReference type="GO" id="GO:0006890">
    <property type="term" value="P:retrograde vesicle-mediated transport, Golgi to endoplasmic reticulum"/>
    <property type="evidence" value="ECO:0007669"/>
    <property type="project" value="InterPro"/>
</dbReference>
<keyword evidence="3" id="KW-0256">Endoplasmic reticulum</keyword>
<comment type="caution">
    <text evidence="7">The sequence shown here is derived from an EMBL/GenBank/DDBJ whole genome shotgun (WGS) entry which is preliminary data.</text>
</comment>
<protein>
    <recommendedName>
        <fullName evidence="6">Sec39 domain-containing protein</fullName>
    </recommendedName>
</protein>
<evidence type="ECO:0000256" key="1">
    <source>
        <dbReference type="ARBA" id="ARBA00004240"/>
    </source>
</evidence>
<dbReference type="OrthoDB" id="27490at2759"/>
<evidence type="ECO:0000256" key="4">
    <source>
        <dbReference type="ARBA" id="ARBA00022927"/>
    </source>
</evidence>
<dbReference type="GO" id="GO:0070939">
    <property type="term" value="C:Dsl1/NZR complex"/>
    <property type="evidence" value="ECO:0007669"/>
    <property type="project" value="TreeGrafter"/>
</dbReference>